<accession>A0A2W2G8G5</accession>
<sequence length="329" mass="36238">MERRRLIQAATVGVGLTAMENNERLRQLLSLDRDDDSRSVEEWERTCEDMRHWLCTRPVGKVREAIGIELDALLRERQRASPALREDLLRIQAALAALYANALGRLSEHEACLRWWRTARQAADASRDQRLAIGIRATEAGNTLYGQRSPNSVLELTRTAHGLSKGVPSWGLVYVLCAQARAAAVLQRHDEALAALRQAEDLVGGAELPALSVMPSYWNDGRPTEWTASLVYAGAGDESRSEQARTPVLSHKDYQYRAAARLHRALCTVVKGGVVEGLVAATEIIDGVVPGHRTNTVTHTALLVLQAVPQKHRESPAAVELRVTLGMDV</sequence>
<organism evidence="1 2">
    <name type="scientific">Spongiactinospora gelatinilytica</name>
    <dbReference type="NCBI Taxonomy" id="2666298"/>
    <lineage>
        <taxon>Bacteria</taxon>
        <taxon>Bacillati</taxon>
        <taxon>Actinomycetota</taxon>
        <taxon>Actinomycetes</taxon>
        <taxon>Streptosporangiales</taxon>
        <taxon>Streptosporangiaceae</taxon>
        <taxon>Spongiactinospora</taxon>
    </lineage>
</organism>
<keyword evidence="2" id="KW-1185">Reference proteome</keyword>
<protein>
    <recommendedName>
        <fullName evidence="3">XRE family transcriptional regulator</fullName>
    </recommendedName>
</protein>
<comment type="caution">
    <text evidence="1">The sequence shown here is derived from an EMBL/GenBank/DDBJ whole genome shotgun (WGS) entry which is preliminary data.</text>
</comment>
<evidence type="ECO:0000313" key="1">
    <source>
        <dbReference type="EMBL" id="PZG44152.1"/>
    </source>
</evidence>
<reference evidence="1 2" key="1">
    <citation type="submission" date="2018-01" db="EMBL/GenBank/DDBJ databases">
        <title>Draft genome sequence of Sphaerisporangium sp. 7K107.</title>
        <authorList>
            <person name="Sahin N."/>
            <person name="Saygin H."/>
            <person name="Ay H."/>
        </authorList>
    </citation>
    <scope>NUCLEOTIDE SEQUENCE [LARGE SCALE GENOMIC DNA]</scope>
    <source>
        <strain evidence="1 2">7K107</strain>
    </source>
</reference>
<gene>
    <name evidence="1" type="ORF">C1I98_17620</name>
</gene>
<dbReference type="Proteomes" id="UP000248544">
    <property type="component" value="Unassembled WGS sequence"/>
</dbReference>
<proteinExistence type="predicted"/>
<evidence type="ECO:0008006" key="3">
    <source>
        <dbReference type="Google" id="ProtNLM"/>
    </source>
</evidence>
<dbReference type="EMBL" id="POUA01000128">
    <property type="protein sequence ID" value="PZG44152.1"/>
    <property type="molecule type" value="Genomic_DNA"/>
</dbReference>
<evidence type="ECO:0000313" key="2">
    <source>
        <dbReference type="Proteomes" id="UP000248544"/>
    </source>
</evidence>
<dbReference type="AlphaFoldDB" id="A0A2W2G8G5"/>
<name>A0A2W2G8G5_9ACTN</name>